<reference evidence="2" key="1">
    <citation type="submission" date="2022-12" db="EMBL/GenBank/DDBJ databases">
        <title>Polyphasic identification of a Novel Hot-Spring Cyanobacterium Ocullathermofonsia sinensis gen nov. sp. nov. and Genomic Insights on its Adaptations to the Thermal Habitat.</title>
        <authorList>
            <person name="Daroch M."/>
            <person name="Tang J."/>
            <person name="Jiang Y."/>
        </authorList>
    </citation>
    <scope>NUCLEOTIDE SEQUENCE</scope>
    <source>
        <strain evidence="2">PKUAC-SCTA174</strain>
    </source>
</reference>
<feature type="domain" description="AAA+ ATPase" evidence="1">
    <location>
        <begin position="441"/>
        <end position="573"/>
    </location>
</feature>
<dbReference type="KEGG" id="tsin:OXH18_23420"/>
<dbReference type="AlphaFoldDB" id="A0A9E8ZBA7"/>
<dbReference type="InterPro" id="IPR027417">
    <property type="entry name" value="P-loop_NTPase"/>
</dbReference>
<protein>
    <submittedName>
        <fullName evidence="2">ATP-binding protein</fullName>
    </submittedName>
</protein>
<dbReference type="InterPro" id="IPR003959">
    <property type="entry name" value="ATPase_AAA_core"/>
</dbReference>
<dbReference type="CDD" id="cd19481">
    <property type="entry name" value="RecA-like_protease"/>
    <property type="match status" value="1"/>
</dbReference>
<name>A0A9E8ZBA7_9CYAN</name>
<dbReference type="PANTHER" id="PTHR46411:SF3">
    <property type="entry name" value="AAA+ ATPASE DOMAIN-CONTAINING PROTEIN"/>
    <property type="match status" value="1"/>
</dbReference>
<keyword evidence="3" id="KW-1185">Reference proteome</keyword>
<evidence type="ECO:0000259" key="1">
    <source>
        <dbReference type="SMART" id="SM00382"/>
    </source>
</evidence>
<dbReference type="RefSeq" id="WP_268609928.1">
    <property type="nucleotide sequence ID" value="NZ_CP113797.1"/>
</dbReference>
<dbReference type="SUPFAM" id="SSF52540">
    <property type="entry name" value="P-loop containing nucleoside triphosphate hydrolases"/>
    <property type="match status" value="1"/>
</dbReference>
<dbReference type="Pfam" id="PF00004">
    <property type="entry name" value="AAA"/>
    <property type="match status" value="1"/>
</dbReference>
<evidence type="ECO:0000313" key="3">
    <source>
        <dbReference type="Proteomes" id="UP001163152"/>
    </source>
</evidence>
<gene>
    <name evidence="2" type="ORF">OXH18_23420</name>
</gene>
<evidence type="ECO:0000313" key="2">
    <source>
        <dbReference type="EMBL" id="WAL60085.1"/>
    </source>
</evidence>
<keyword evidence="2" id="KW-0547">Nucleotide-binding</keyword>
<accession>A0A9E8ZBA7</accession>
<dbReference type="InterPro" id="IPR003593">
    <property type="entry name" value="AAA+_ATPase"/>
</dbReference>
<dbReference type="InterPro" id="IPR054472">
    <property type="entry name" value="WHD"/>
</dbReference>
<keyword evidence="2" id="KW-0067">ATP-binding</keyword>
<dbReference type="PANTHER" id="PTHR46411">
    <property type="entry name" value="FAMILY ATPASE, PUTATIVE-RELATED"/>
    <property type="match status" value="1"/>
</dbReference>
<dbReference type="Pfam" id="PF22977">
    <property type="entry name" value="WHD"/>
    <property type="match status" value="1"/>
</dbReference>
<dbReference type="Proteomes" id="UP001163152">
    <property type="component" value="Chromosome"/>
</dbReference>
<dbReference type="EMBL" id="CP113797">
    <property type="protein sequence ID" value="WAL60085.1"/>
    <property type="molecule type" value="Genomic_DNA"/>
</dbReference>
<dbReference type="GO" id="GO:0005524">
    <property type="term" value="F:ATP binding"/>
    <property type="evidence" value="ECO:0007669"/>
    <property type="project" value="UniProtKB-KW"/>
</dbReference>
<proteinExistence type="predicted"/>
<dbReference type="GO" id="GO:0016887">
    <property type="term" value="F:ATP hydrolysis activity"/>
    <property type="evidence" value="ECO:0007669"/>
    <property type="project" value="InterPro"/>
</dbReference>
<organism evidence="2 3">
    <name type="scientific">Thermocoleostomius sinensis A174</name>
    <dbReference type="NCBI Taxonomy" id="2016057"/>
    <lineage>
        <taxon>Bacteria</taxon>
        <taxon>Bacillati</taxon>
        <taxon>Cyanobacteriota</taxon>
        <taxon>Cyanophyceae</taxon>
        <taxon>Oculatellales</taxon>
        <taxon>Oculatellaceae</taxon>
        <taxon>Thermocoleostomius</taxon>
    </lineage>
</organism>
<sequence>MKTQISDTSNTENLHELMMALDSVRQTLKQQISYVQDQTANTQGQSANCTPSHASALGQLCIIFGLSSFERDILVLCAGMELDANLPLLCAEAQSDPQRPYPTFSLALAMFATKHWSAITPSSPLRRWRLIEVGPGTVLTLSPLRIDERLLHYLMGEQCLDSRLAGLVKPLTLTDSPIRCQTIHQELTAQMIAIWQQSSHITPPIQLCHGDRFSKWEMVAAAAAQLNRKLYRLSLAALPTAPDDLNTLACLWEREALLEQAMLLLDCEEGTDPSREQAIVHLLESLHTPVVIISRDRLPWQQASLITFEVPPLSFDEQRSIWQHILRSNESMDAQVNSQIEELVCQFNLSVSSIQSAYATALSQQRNHAMDPETALWNACRVQARPRLDDLAQRITSRANWNQLVLPQSQKQILRETIAHVRQRAQVYERWGFSTVGSRGLGISALFAGVSGTGKTMAAEVIAQELQLDLYRIDLSAVISKYIGETEKNLRRIFDAAETGGAILLFDEADALFGKRSDVKDSHDRHANVEVSYLLQRIEAYRGLAILTTNLKEAIDQAFMRRIRFVVRFPFPDAQQRREIWQQIFPPQMAHTLDLKEDSKKLARLNVSGGNIRSIALNAAFLAAENGEPLNMKHLLKATQNEYIKLERTLTAAEVEEWEAQ</sequence>
<dbReference type="Gene3D" id="3.40.50.300">
    <property type="entry name" value="P-loop containing nucleotide triphosphate hydrolases"/>
    <property type="match status" value="1"/>
</dbReference>
<dbReference type="SMART" id="SM00382">
    <property type="entry name" value="AAA"/>
    <property type="match status" value="1"/>
</dbReference>